<accession>A0A0F9PQ60</accession>
<dbReference type="AlphaFoldDB" id="A0A0F9PQ60"/>
<comment type="caution">
    <text evidence="1">The sequence shown here is derived from an EMBL/GenBank/DDBJ whole genome shotgun (WGS) entry which is preliminary data.</text>
</comment>
<reference evidence="1" key="1">
    <citation type="journal article" date="2015" name="Nature">
        <title>Complex archaea that bridge the gap between prokaryotes and eukaryotes.</title>
        <authorList>
            <person name="Spang A."/>
            <person name="Saw J.H."/>
            <person name="Jorgensen S.L."/>
            <person name="Zaremba-Niedzwiedzka K."/>
            <person name="Martijn J."/>
            <person name="Lind A.E."/>
            <person name="van Eijk R."/>
            <person name="Schleper C."/>
            <person name="Guy L."/>
            <person name="Ettema T.J."/>
        </authorList>
    </citation>
    <scope>NUCLEOTIDE SEQUENCE</scope>
</reference>
<proteinExistence type="predicted"/>
<evidence type="ECO:0000313" key="1">
    <source>
        <dbReference type="EMBL" id="KKN32324.1"/>
    </source>
</evidence>
<dbReference type="PROSITE" id="PS51257">
    <property type="entry name" value="PROKAR_LIPOPROTEIN"/>
    <property type="match status" value="1"/>
</dbReference>
<dbReference type="EMBL" id="LAZR01002259">
    <property type="protein sequence ID" value="KKN32324.1"/>
    <property type="molecule type" value="Genomic_DNA"/>
</dbReference>
<name>A0A0F9PQ60_9ZZZZ</name>
<sequence length="66" mass="7710">MIEKQREKEFLFELERLYHNYCLAVGCTTDGEIILVNVDCGNIDLTTKKIEMYIDILKEEAPEDVI</sequence>
<gene>
    <name evidence="1" type="ORF">LCGC14_0814730</name>
</gene>
<organism evidence="1">
    <name type="scientific">marine sediment metagenome</name>
    <dbReference type="NCBI Taxonomy" id="412755"/>
    <lineage>
        <taxon>unclassified sequences</taxon>
        <taxon>metagenomes</taxon>
        <taxon>ecological metagenomes</taxon>
    </lineage>
</organism>
<protein>
    <submittedName>
        <fullName evidence="1">Uncharacterized protein</fullName>
    </submittedName>
</protein>